<dbReference type="Proteomes" id="UP001208689">
    <property type="component" value="Chromosome"/>
</dbReference>
<evidence type="ECO:0008006" key="3">
    <source>
        <dbReference type="Google" id="ProtNLM"/>
    </source>
</evidence>
<dbReference type="EMBL" id="CP104013">
    <property type="protein sequence ID" value="UYP44520.1"/>
    <property type="molecule type" value="Genomic_DNA"/>
</dbReference>
<gene>
    <name evidence="1" type="ORF">NEF87_000805</name>
</gene>
<dbReference type="NCBIfam" id="TIGR04076">
    <property type="entry name" value="TIGR04076 family protein"/>
    <property type="match status" value="1"/>
</dbReference>
<evidence type="ECO:0000313" key="1">
    <source>
        <dbReference type="EMBL" id="UYP44520.1"/>
    </source>
</evidence>
<keyword evidence="2" id="KW-1185">Reference proteome</keyword>
<accession>A0ABY6HLY0</accession>
<organism evidence="1 2">
    <name type="scientific">Candidatus Lokiarchaeum ossiferum</name>
    <dbReference type="NCBI Taxonomy" id="2951803"/>
    <lineage>
        <taxon>Archaea</taxon>
        <taxon>Promethearchaeati</taxon>
        <taxon>Promethearchaeota</taxon>
        <taxon>Promethearchaeia</taxon>
        <taxon>Promethearchaeales</taxon>
        <taxon>Promethearchaeaceae</taxon>
        <taxon>Candidatus Lokiarchaeum</taxon>
    </lineage>
</organism>
<proteinExistence type="predicted"/>
<evidence type="ECO:0000313" key="2">
    <source>
        <dbReference type="Proteomes" id="UP001208689"/>
    </source>
</evidence>
<reference evidence="1" key="1">
    <citation type="submission" date="2022-09" db="EMBL/GenBank/DDBJ databases">
        <title>Actin cytoskeleton and complex cell architecture in an #Asgard archaeon.</title>
        <authorList>
            <person name="Ponce Toledo R.I."/>
            <person name="Schleper C."/>
            <person name="Rodrigues Oliveira T."/>
            <person name="Wollweber F."/>
            <person name="Xu J."/>
            <person name="Rittmann S."/>
            <person name="Klingl A."/>
            <person name="Pilhofer M."/>
        </authorList>
    </citation>
    <scope>NUCLEOTIDE SEQUENCE</scope>
    <source>
        <strain evidence="1">B-35</strain>
    </source>
</reference>
<protein>
    <recommendedName>
        <fullName evidence="3">TIGR04076 family protein</fullName>
    </recommendedName>
</protein>
<sequence>MLKKVKITVIQRSVNKELAEQHRREIPPICSVFEEGQEFIVDSFEKPANFCDWAWMDIQRVIISFLFDGNLSHFSSNPNEFVMCCTDAYRPVSFKIEKIND</sequence>
<dbReference type="InterPro" id="IPR023811">
    <property type="entry name" value="CHP04076"/>
</dbReference>
<name>A0ABY6HLY0_9ARCH</name>